<name>A0A5B7ET88_PORTR</name>
<organism evidence="1 2">
    <name type="scientific">Portunus trituberculatus</name>
    <name type="common">Swimming crab</name>
    <name type="synonym">Neptunus trituberculatus</name>
    <dbReference type="NCBI Taxonomy" id="210409"/>
    <lineage>
        <taxon>Eukaryota</taxon>
        <taxon>Metazoa</taxon>
        <taxon>Ecdysozoa</taxon>
        <taxon>Arthropoda</taxon>
        <taxon>Crustacea</taxon>
        <taxon>Multicrustacea</taxon>
        <taxon>Malacostraca</taxon>
        <taxon>Eumalacostraca</taxon>
        <taxon>Eucarida</taxon>
        <taxon>Decapoda</taxon>
        <taxon>Pleocyemata</taxon>
        <taxon>Brachyura</taxon>
        <taxon>Eubrachyura</taxon>
        <taxon>Portunoidea</taxon>
        <taxon>Portunidae</taxon>
        <taxon>Portuninae</taxon>
        <taxon>Portunus</taxon>
    </lineage>
</organism>
<protein>
    <submittedName>
        <fullName evidence="1">Uncharacterized protein</fullName>
    </submittedName>
</protein>
<accession>A0A5B7ET88</accession>
<dbReference type="AlphaFoldDB" id="A0A5B7ET88"/>
<keyword evidence="2" id="KW-1185">Reference proteome</keyword>
<evidence type="ECO:0000313" key="2">
    <source>
        <dbReference type="Proteomes" id="UP000324222"/>
    </source>
</evidence>
<evidence type="ECO:0000313" key="1">
    <source>
        <dbReference type="EMBL" id="MPC37871.1"/>
    </source>
</evidence>
<comment type="caution">
    <text evidence="1">The sequence shown here is derived from an EMBL/GenBank/DDBJ whole genome shotgun (WGS) entry which is preliminary data.</text>
</comment>
<proteinExistence type="predicted"/>
<sequence length="97" mass="11033">MVMKSFALANVANLGSCSYCLYSPQPSCRVDVEGGTRYVDVEREHYIPFRFSDTFPARVLLIMDNFSMSFGSTKQNKCLSDGVFPSDWPRFTLQNNE</sequence>
<reference evidence="1 2" key="1">
    <citation type="submission" date="2019-05" db="EMBL/GenBank/DDBJ databases">
        <title>Another draft genome of Portunus trituberculatus and its Hox gene families provides insights of decapod evolution.</title>
        <authorList>
            <person name="Jeong J.-H."/>
            <person name="Song I."/>
            <person name="Kim S."/>
            <person name="Choi T."/>
            <person name="Kim D."/>
            <person name="Ryu S."/>
            <person name="Kim W."/>
        </authorList>
    </citation>
    <scope>NUCLEOTIDE SEQUENCE [LARGE SCALE GENOMIC DNA]</scope>
    <source>
        <tissue evidence="1">Muscle</tissue>
    </source>
</reference>
<gene>
    <name evidence="1" type="ORF">E2C01_031366</name>
</gene>
<dbReference type="EMBL" id="VSRR010003911">
    <property type="protein sequence ID" value="MPC37871.1"/>
    <property type="molecule type" value="Genomic_DNA"/>
</dbReference>
<dbReference type="Proteomes" id="UP000324222">
    <property type="component" value="Unassembled WGS sequence"/>
</dbReference>